<reference evidence="2 3" key="1">
    <citation type="journal article" date="2019" name="Int. J. Syst. Evol. Microbiol.">
        <title>The Global Catalogue of Microorganisms (GCM) 10K type strain sequencing project: providing services to taxonomists for standard genome sequencing and annotation.</title>
        <authorList>
            <consortium name="The Broad Institute Genomics Platform"/>
            <consortium name="The Broad Institute Genome Sequencing Center for Infectious Disease"/>
            <person name="Wu L."/>
            <person name="Ma J."/>
        </authorList>
    </citation>
    <scope>NUCLEOTIDE SEQUENCE [LARGE SCALE GENOMIC DNA]</scope>
    <source>
        <strain evidence="2 3">JCM 14718</strain>
    </source>
</reference>
<dbReference type="Proteomes" id="UP001500618">
    <property type="component" value="Unassembled WGS sequence"/>
</dbReference>
<sequence length="57" mass="6313">METRLLGVIGAILVLGCGGMLYVAYRCDQALNQLEAAEKRISDLTAWADELKDGWDR</sequence>
<comment type="caution">
    <text evidence="2">The sequence shown here is derived from an EMBL/GenBank/DDBJ whole genome shotgun (WGS) entry which is preliminary data.</text>
</comment>
<proteinExistence type="predicted"/>
<organism evidence="2 3">
    <name type="scientific">Fodinicola feengrottensis</name>
    <dbReference type="NCBI Taxonomy" id="435914"/>
    <lineage>
        <taxon>Bacteria</taxon>
        <taxon>Bacillati</taxon>
        <taxon>Actinomycetota</taxon>
        <taxon>Actinomycetes</taxon>
        <taxon>Mycobacteriales</taxon>
        <taxon>Fodinicola</taxon>
    </lineage>
</organism>
<evidence type="ECO:0000313" key="3">
    <source>
        <dbReference type="Proteomes" id="UP001500618"/>
    </source>
</evidence>
<evidence type="ECO:0000256" key="1">
    <source>
        <dbReference type="SAM" id="Phobius"/>
    </source>
</evidence>
<accession>A0ABN2HGE0</accession>
<keyword evidence="1" id="KW-1133">Transmembrane helix</keyword>
<name>A0ABN2HGE0_9ACTN</name>
<dbReference type="PROSITE" id="PS51257">
    <property type="entry name" value="PROKAR_LIPOPROTEIN"/>
    <property type="match status" value="1"/>
</dbReference>
<keyword evidence="3" id="KW-1185">Reference proteome</keyword>
<gene>
    <name evidence="2" type="ORF">GCM10009765_40790</name>
</gene>
<keyword evidence="1" id="KW-0812">Transmembrane</keyword>
<protein>
    <recommendedName>
        <fullName evidence="4">YtxH domain-containing protein</fullName>
    </recommendedName>
</protein>
<evidence type="ECO:0008006" key="4">
    <source>
        <dbReference type="Google" id="ProtNLM"/>
    </source>
</evidence>
<feature type="transmembrane region" description="Helical" evidence="1">
    <location>
        <begin position="6"/>
        <end position="25"/>
    </location>
</feature>
<evidence type="ECO:0000313" key="2">
    <source>
        <dbReference type="EMBL" id="GAA1687123.1"/>
    </source>
</evidence>
<keyword evidence="1" id="KW-0472">Membrane</keyword>
<dbReference type="EMBL" id="BAAANY010000014">
    <property type="protein sequence ID" value="GAA1687123.1"/>
    <property type="molecule type" value="Genomic_DNA"/>
</dbReference>